<evidence type="ECO:0000256" key="1">
    <source>
        <dbReference type="SAM" id="Phobius"/>
    </source>
</evidence>
<protein>
    <submittedName>
        <fullName evidence="2">Uncharacterized protein</fullName>
    </submittedName>
</protein>
<dbReference type="EMBL" id="CP157484">
    <property type="protein sequence ID" value="XBO40195.1"/>
    <property type="molecule type" value="Genomic_DNA"/>
</dbReference>
<name>A0AAU7JJ04_9HYPH</name>
<proteinExistence type="predicted"/>
<keyword evidence="1" id="KW-0812">Transmembrane</keyword>
<keyword evidence="1" id="KW-0472">Membrane</keyword>
<feature type="transmembrane region" description="Helical" evidence="1">
    <location>
        <begin position="7"/>
        <end position="40"/>
    </location>
</feature>
<gene>
    <name evidence="2" type="ORF">ABEG18_05285</name>
</gene>
<dbReference type="RefSeq" id="WP_406857050.1">
    <property type="nucleotide sequence ID" value="NZ_CP157484.1"/>
</dbReference>
<keyword evidence="1" id="KW-1133">Transmembrane helix</keyword>
<accession>A0AAU7JJ04</accession>
<reference evidence="2" key="1">
    <citation type="submission" date="2024-05" db="EMBL/GenBank/DDBJ databases">
        <authorList>
            <person name="Kim S."/>
            <person name="Heo J."/>
            <person name="Choi H."/>
            <person name="Choi Y."/>
            <person name="Kwon S.-W."/>
            <person name="Kim Y."/>
        </authorList>
    </citation>
    <scope>NUCLEOTIDE SEQUENCE</scope>
    <source>
        <strain evidence="2">KACC 23698</strain>
    </source>
</reference>
<organism evidence="2">
    <name type="scientific">Alsobacter sp. KACC 23698</name>
    <dbReference type="NCBI Taxonomy" id="3149229"/>
    <lineage>
        <taxon>Bacteria</taxon>
        <taxon>Pseudomonadati</taxon>
        <taxon>Pseudomonadota</taxon>
        <taxon>Alphaproteobacteria</taxon>
        <taxon>Hyphomicrobiales</taxon>
        <taxon>Alsobacteraceae</taxon>
        <taxon>Alsobacter</taxon>
    </lineage>
</organism>
<sequence>MIIFCVLMGVAGLASGFFLSWIIVFISSVAVFTAALLSVWVSGQTLGGAALVALAGTLALQAGFVTTGFGTAVWRSRAGGEKLRRTGRGV</sequence>
<feature type="transmembrane region" description="Helical" evidence="1">
    <location>
        <begin position="46"/>
        <end position="74"/>
    </location>
</feature>
<dbReference type="AlphaFoldDB" id="A0AAU7JJ04"/>
<evidence type="ECO:0000313" key="2">
    <source>
        <dbReference type="EMBL" id="XBO40195.1"/>
    </source>
</evidence>